<keyword evidence="4" id="KW-1185">Reference proteome</keyword>
<gene>
    <name evidence="3" type="ORF">IC621_05455</name>
</gene>
<evidence type="ECO:0000313" key="4">
    <source>
        <dbReference type="Proteomes" id="UP000626844"/>
    </source>
</evidence>
<keyword evidence="3" id="KW-0406">Ion transport</keyword>
<evidence type="ECO:0000256" key="1">
    <source>
        <dbReference type="SAM" id="Phobius"/>
    </source>
</evidence>
<keyword evidence="1" id="KW-1133">Transmembrane helix</keyword>
<dbReference type="Gene3D" id="1.10.287.70">
    <property type="match status" value="1"/>
</dbReference>
<dbReference type="InterPro" id="IPR013099">
    <property type="entry name" value="K_chnl_dom"/>
</dbReference>
<name>A0A926NKU8_9BACI</name>
<keyword evidence="1" id="KW-0472">Membrane</keyword>
<feature type="transmembrane region" description="Helical" evidence="1">
    <location>
        <begin position="106"/>
        <end position="128"/>
    </location>
</feature>
<sequence length="131" mass="14645">MDIIFLILIVICLLMSLKIFLSIRSKHQFLARETILVLVFMYISLLVSFAMFYLIFMQTGSSILLDNGVPVTGSYFQKLNTCLYFSAVTLFSVGYGDINPVGIGRFIAVIQALIGYLLPIIFVARSVISSE</sequence>
<dbReference type="AlphaFoldDB" id="A0A926NKU8"/>
<dbReference type="EMBL" id="JACXAI010000004">
    <property type="protein sequence ID" value="MBD1379671.1"/>
    <property type="molecule type" value="Genomic_DNA"/>
</dbReference>
<dbReference type="SUPFAM" id="SSF81324">
    <property type="entry name" value="Voltage-gated potassium channels"/>
    <property type="match status" value="1"/>
</dbReference>
<feature type="transmembrane region" description="Helical" evidence="1">
    <location>
        <begin position="6"/>
        <end position="23"/>
    </location>
</feature>
<dbReference type="RefSeq" id="WP_191156527.1">
    <property type="nucleotide sequence ID" value="NZ_JACXAI010000004.1"/>
</dbReference>
<comment type="caution">
    <text evidence="3">The sequence shown here is derived from an EMBL/GenBank/DDBJ whole genome shotgun (WGS) entry which is preliminary data.</text>
</comment>
<protein>
    <submittedName>
        <fullName evidence="3">Two pore domain potassium channel family protein</fullName>
    </submittedName>
</protein>
<keyword evidence="1" id="KW-0812">Transmembrane</keyword>
<keyword evidence="3" id="KW-0407">Ion channel</keyword>
<dbReference type="Pfam" id="PF07885">
    <property type="entry name" value="Ion_trans_2"/>
    <property type="match status" value="1"/>
</dbReference>
<feature type="domain" description="Potassium channel" evidence="2">
    <location>
        <begin position="56"/>
        <end position="125"/>
    </location>
</feature>
<evidence type="ECO:0000313" key="3">
    <source>
        <dbReference type="EMBL" id="MBD1379671.1"/>
    </source>
</evidence>
<dbReference type="GO" id="GO:0034220">
    <property type="term" value="P:monoatomic ion transmembrane transport"/>
    <property type="evidence" value="ECO:0007669"/>
    <property type="project" value="UniProtKB-KW"/>
</dbReference>
<organism evidence="3 4">
    <name type="scientific">Metabacillus arenae</name>
    <dbReference type="NCBI Taxonomy" id="2771434"/>
    <lineage>
        <taxon>Bacteria</taxon>
        <taxon>Bacillati</taxon>
        <taxon>Bacillota</taxon>
        <taxon>Bacilli</taxon>
        <taxon>Bacillales</taxon>
        <taxon>Bacillaceae</taxon>
        <taxon>Metabacillus</taxon>
    </lineage>
</organism>
<feature type="transmembrane region" description="Helical" evidence="1">
    <location>
        <begin position="35"/>
        <end position="55"/>
    </location>
</feature>
<proteinExistence type="predicted"/>
<feature type="transmembrane region" description="Helical" evidence="1">
    <location>
        <begin position="75"/>
        <end position="94"/>
    </location>
</feature>
<dbReference type="Proteomes" id="UP000626844">
    <property type="component" value="Unassembled WGS sequence"/>
</dbReference>
<reference evidence="3" key="1">
    <citation type="submission" date="2020-09" db="EMBL/GenBank/DDBJ databases">
        <title>A novel bacterium of genus Bacillus, isolated from South China Sea.</title>
        <authorList>
            <person name="Huang H."/>
            <person name="Mo K."/>
            <person name="Hu Y."/>
        </authorList>
    </citation>
    <scope>NUCLEOTIDE SEQUENCE</scope>
    <source>
        <strain evidence="3">IB182487</strain>
    </source>
</reference>
<evidence type="ECO:0000259" key="2">
    <source>
        <dbReference type="Pfam" id="PF07885"/>
    </source>
</evidence>
<accession>A0A926NKU8</accession>
<keyword evidence="3" id="KW-0813">Transport</keyword>